<evidence type="ECO:0000313" key="2">
    <source>
        <dbReference type="EMBL" id="KAK0755081.1"/>
    </source>
</evidence>
<organism evidence="2 3">
    <name type="scientific">Schizothecium vesticola</name>
    <dbReference type="NCBI Taxonomy" id="314040"/>
    <lineage>
        <taxon>Eukaryota</taxon>
        <taxon>Fungi</taxon>
        <taxon>Dikarya</taxon>
        <taxon>Ascomycota</taxon>
        <taxon>Pezizomycotina</taxon>
        <taxon>Sordariomycetes</taxon>
        <taxon>Sordariomycetidae</taxon>
        <taxon>Sordariales</taxon>
        <taxon>Schizotheciaceae</taxon>
        <taxon>Schizothecium</taxon>
    </lineage>
</organism>
<comment type="caution">
    <text evidence="2">The sequence shown here is derived from an EMBL/GenBank/DDBJ whole genome shotgun (WGS) entry which is preliminary data.</text>
</comment>
<dbReference type="AlphaFoldDB" id="A0AA40FCA1"/>
<name>A0AA40FCA1_9PEZI</name>
<evidence type="ECO:0000313" key="3">
    <source>
        <dbReference type="Proteomes" id="UP001172155"/>
    </source>
</evidence>
<feature type="transmembrane region" description="Helical" evidence="1">
    <location>
        <begin position="12"/>
        <end position="30"/>
    </location>
</feature>
<evidence type="ECO:0000256" key="1">
    <source>
        <dbReference type="SAM" id="Phobius"/>
    </source>
</evidence>
<keyword evidence="1" id="KW-1133">Transmembrane helix</keyword>
<accession>A0AA40FCA1</accession>
<dbReference type="EMBL" id="JAUKUD010000001">
    <property type="protein sequence ID" value="KAK0755081.1"/>
    <property type="molecule type" value="Genomic_DNA"/>
</dbReference>
<keyword evidence="3" id="KW-1185">Reference proteome</keyword>
<gene>
    <name evidence="2" type="ORF">B0T18DRAFT_312745</name>
</gene>
<protein>
    <recommendedName>
        <fullName evidence="4">Glycosyltransferase family 25 protein</fullName>
    </recommendedName>
</protein>
<proteinExistence type="predicted"/>
<evidence type="ECO:0008006" key="4">
    <source>
        <dbReference type="Google" id="ProtNLM"/>
    </source>
</evidence>
<keyword evidence="1" id="KW-0812">Transmembrane</keyword>
<dbReference type="Proteomes" id="UP001172155">
    <property type="component" value="Unassembled WGS sequence"/>
</dbReference>
<reference evidence="2" key="1">
    <citation type="submission" date="2023-06" db="EMBL/GenBank/DDBJ databases">
        <title>Genome-scale phylogeny and comparative genomics of the fungal order Sordariales.</title>
        <authorList>
            <consortium name="Lawrence Berkeley National Laboratory"/>
            <person name="Hensen N."/>
            <person name="Bonometti L."/>
            <person name="Westerberg I."/>
            <person name="Brannstrom I.O."/>
            <person name="Guillou S."/>
            <person name="Cros-Aarteil S."/>
            <person name="Calhoun S."/>
            <person name="Haridas S."/>
            <person name="Kuo A."/>
            <person name="Mondo S."/>
            <person name="Pangilinan J."/>
            <person name="Riley R."/>
            <person name="LaButti K."/>
            <person name="Andreopoulos B."/>
            <person name="Lipzen A."/>
            <person name="Chen C."/>
            <person name="Yanf M."/>
            <person name="Daum C."/>
            <person name="Ng V."/>
            <person name="Clum A."/>
            <person name="Steindorff A."/>
            <person name="Ohm R."/>
            <person name="Martin F."/>
            <person name="Silar P."/>
            <person name="Natvig D."/>
            <person name="Lalanne C."/>
            <person name="Gautier V."/>
            <person name="Ament-velasquez S.L."/>
            <person name="Kruys A."/>
            <person name="Hutchinson M.I."/>
            <person name="Powell A.J."/>
            <person name="Barry K."/>
            <person name="Miller A.N."/>
            <person name="Grigoriev I.V."/>
            <person name="Debuchy R."/>
            <person name="Gladieux P."/>
            <person name="Thoren M.H."/>
            <person name="Johannesson H."/>
        </authorList>
    </citation>
    <scope>NUCLEOTIDE SEQUENCE</scope>
    <source>
        <strain evidence="2">SMH3187-1</strain>
    </source>
</reference>
<keyword evidence="1" id="KW-0472">Membrane</keyword>
<sequence length="396" mass="43922">MSSTTTLLRRSLRFRVLAVFVFAALVLYRLCFYPSSTPTWLPLPSQQPSDVDVYRTNATLGFGAIYVVSGNNSPRRHGLLQAANVTELEFTIPSQPTWPEATLARHPKLGKGSLMAWLGHLHTLRQFIASGAETALVLEDDVDWDIHLRSLQAPLVATAVRALLSPDLHPAADLFPTPEAAAQRYPYGPPAHWDLLYLGHCGDYFHGMDRGFDDGHVHPSDLAREQHISFNDSSLPAPADLHPWTASLLRNLGVPPRTRLVHRSVFPLCTFAYAVTRSAARRMVEDLVSLEEEVHTAYDVAILIACRDKGLKCYTVNPELFHHVPGKSMIGGVDNNTHLPPVDAMAQKQVELRHETPNIGCGFWGGGFAFPDGDDRQLEYLRTEVGRKGNCLKKGR</sequence>